<feature type="compositionally biased region" description="Polar residues" evidence="9">
    <location>
        <begin position="1"/>
        <end position="18"/>
    </location>
</feature>
<reference evidence="12" key="1">
    <citation type="journal article" date="2019" name="Int. J. Syst. Evol. Microbiol.">
        <title>The Global Catalogue of Microorganisms (GCM) 10K type strain sequencing project: providing services to taxonomists for standard genome sequencing and annotation.</title>
        <authorList>
            <consortium name="The Broad Institute Genomics Platform"/>
            <consortium name="The Broad Institute Genome Sequencing Center for Infectious Disease"/>
            <person name="Wu L."/>
            <person name="Ma J."/>
        </authorList>
    </citation>
    <scope>NUCLEOTIDE SEQUENCE [LARGE SCALE GENOMIC DNA]</scope>
    <source>
        <strain evidence="12">JCM 16014</strain>
    </source>
</reference>
<sequence length="94" mass="10207">MAVENIQENTPENSQETSQETEKPAEDAVFRVRADRAKCCGAGMCTLNAPEVFDQDPDEGLVVLLDPDPLPEQHRAVRDAVRLCPSGALSVEQG</sequence>
<keyword evidence="7" id="KW-0003">3Fe-4S</keyword>
<dbReference type="Proteomes" id="UP001500751">
    <property type="component" value="Unassembled WGS sequence"/>
</dbReference>
<dbReference type="Pfam" id="PF06902">
    <property type="entry name" value="Fer4_19"/>
    <property type="match status" value="1"/>
</dbReference>
<evidence type="ECO:0000256" key="5">
    <source>
        <dbReference type="ARBA" id="ARBA00023004"/>
    </source>
</evidence>
<keyword evidence="4 8" id="KW-0249">Electron transport</keyword>
<evidence type="ECO:0000256" key="2">
    <source>
        <dbReference type="ARBA" id="ARBA00022448"/>
    </source>
</evidence>
<evidence type="ECO:0000313" key="11">
    <source>
        <dbReference type="EMBL" id="GAA2033668.1"/>
    </source>
</evidence>
<dbReference type="InterPro" id="IPR010693">
    <property type="entry name" value="Divergent_4Fe-4S_mono-cluster"/>
</dbReference>
<accession>A0ABP5FXC7</accession>
<keyword evidence="6 8" id="KW-0411">Iron-sulfur</keyword>
<dbReference type="InterPro" id="IPR051269">
    <property type="entry name" value="Fe-S_cluster_ET"/>
</dbReference>
<evidence type="ECO:0000256" key="8">
    <source>
        <dbReference type="RuleBase" id="RU368020"/>
    </source>
</evidence>
<dbReference type="Gene3D" id="3.30.70.20">
    <property type="match status" value="1"/>
</dbReference>
<evidence type="ECO:0000313" key="12">
    <source>
        <dbReference type="Proteomes" id="UP001500751"/>
    </source>
</evidence>
<evidence type="ECO:0000256" key="6">
    <source>
        <dbReference type="ARBA" id="ARBA00023014"/>
    </source>
</evidence>
<feature type="domain" description="Divergent 4Fe-4S mono-cluster" evidence="10">
    <location>
        <begin position="30"/>
        <end position="91"/>
    </location>
</feature>
<dbReference type="PANTHER" id="PTHR36923:SF3">
    <property type="entry name" value="FERREDOXIN"/>
    <property type="match status" value="1"/>
</dbReference>
<evidence type="ECO:0000256" key="9">
    <source>
        <dbReference type="SAM" id="MobiDB-lite"/>
    </source>
</evidence>
<dbReference type="PRINTS" id="PR00352">
    <property type="entry name" value="3FE4SFRDOXIN"/>
</dbReference>
<keyword evidence="3 8" id="KW-0479">Metal-binding</keyword>
<dbReference type="InterPro" id="IPR001080">
    <property type="entry name" value="3Fe4S_ferredoxin"/>
</dbReference>
<keyword evidence="12" id="KW-1185">Reference proteome</keyword>
<gene>
    <name evidence="11" type="ORF">GCM10009839_37620</name>
</gene>
<organism evidence="11 12">
    <name type="scientific">Catenulispora yoronensis</name>
    <dbReference type="NCBI Taxonomy" id="450799"/>
    <lineage>
        <taxon>Bacteria</taxon>
        <taxon>Bacillati</taxon>
        <taxon>Actinomycetota</taxon>
        <taxon>Actinomycetes</taxon>
        <taxon>Catenulisporales</taxon>
        <taxon>Catenulisporaceae</taxon>
        <taxon>Catenulispora</taxon>
    </lineage>
</organism>
<evidence type="ECO:0000256" key="7">
    <source>
        <dbReference type="ARBA" id="ARBA00023291"/>
    </source>
</evidence>
<comment type="cofactor">
    <cofactor evidence="1">
        <name>[3Fe-4S] cluster</name>
        <dbReference type="ChEBI" id="CHEBI:21137"/>
    </cofactor>
</comment>
<dbReference type="SUPFAM" id="SSF54862">
    <property type="entry name" value="4Fe-4S ferredoxins"/>
    <property type="match status" value="1"/>
</dbReference>
<proteinExistence type="predicted"/>
<evidence type="ECO:0000256" key="4">
    <source>
        <dbReference type="ARBA" id="ARBA00022982"/>
    </source>
</evidence>
<comment type="caution">
    <text evidence="11">The sequence shown here is derived from an EMBL/GenBank/DDBJ whole genome shotgun (WGS) entry which is preliminary data.</text>
</comment>
<name>A0ABP5FXC7_9ACTN</name>
<evidence type="ECO:0000256" key="3">
    <source>
        <dbReference type="ARBA" id="ARBA00022723"/>
    </source>
</evidence>
<dbReference type="EMBL" id="BAAAQN010000020">
    <property type="protein sequence ID" value="GAA2033668.1"/>
    <property type="molecule type" value="Genomic_DNA"/>
</dbReference>
<comment type="function">
    <text evidence="8">Ferredoxins are iron-sulfur proteins that transfer electrons in a wide variety of metabolic reactions.</text>
</comment>
<keyword evidence="2 8" id="KW-0813">Transport</keyword>
<protein>
    <recommendedName>
        <fullName evidence="8">Ferredoxin</fullName>
    </recommendedName>
</protein>
<evidence type="ECO:0000256" key="1">
    <source>
        <dbReference type="ARBA" id="ARBA00001927"/>
    </source>
</evidence>
<evidence type="ECO:0000259" key="10">
    <source>
        <dbReference type="Pfam" id="PF06902"/>
    </source>
</evidence>
<keyword evidence="5 8" id="KW-0408">Iron</keyword>
<feature type="region of interest" description="Disordered" evidence="9">
    <location>
        <begin position="1"/>
        <end position="26"/>
    </location>
</feature>
<dbReference type="RefSeq" id="WP_344666923.1">
    <property type="nucleotide sequence ID" value="NZ_BAAAQN010000020.1"/>
</dbReference>
<dbReference type="PANTHER" id="PTHR36923">
    <property type="entry name" value="FERREDOXIN"/>
    <property type="match status" value="1"/>
</dbReference>